<dbReference type="EMBL" id="UINC01061202">
    <property type="protein sequence ID" value="SVB86530.1"/>
    <property type="molecule type" value="Genomic_DNA"/>
</dbReference>
<reference evidence="1" key="1">
    <citation type="submission" date="2018-05" db="EMBL/GenBank/DDBJ databases">
        <authorList>
            <person name="Lanie J.A."/>
            <person name="Ng W.-L."/>
            <person name="Kazmierczak K.M."/>
            <person name="Andrzejewski T.M."/>
            <person name="Davidsen T.M."/>
            <person name="Wayne K.J."/>
            <person name="Tettelin H."/>
            <person name="Glass J.I."/>
            <person name="Rusch D."/>
            <person name="Podicherti R."/>
            <person name="Tsui H.-C.T."/>
            <person name="Winkler M.E."/>
        </authorList>
    </citation>
    <scope>NUCLEOTIDE SEQUENCE</scope>
</reference>
<accession>A0A382HGV2</accession>
<name>A0A382HGV2_9ZZZZ</name>
<protein>
    <submittedName>
        <fullName evidence="1">Uncharacterized protein</fullName>
    </submittedName>
</protein>
<sequence>MSNGELEENNSFLNANYRKLCPVCKKHMRDHSKEDYNTCMRVLSDEIKALPKASEKPQETECYLCVKGAPHHHDKPSACYLCLKNGKSLYFSDTEKYKKHLKTEHFL</sequence>
<evidence type="ECO:0000313" key="1">
    <source>
        <dbReference type="EMBL" id="SVB86530.1"/>
    </source>
</evidence>
<dbReference type="AlphaFoldDB" id="A0A382HGV2"/>
<proteinExistence type="predicted"/>
<gene>
    <name evidence="1" type="ORF">METZ01_LOCUS239384</name>
</gene>
<organism evidence="1">
    <name type="scientific">marine metagenome</name>
    <dbReference type="NCBI Taxonomy" id="408172"/>
    <lineage>
        <taxon>unclassified sequences</taxon>
        <taxon>metagenomes</taxon>
        <taxon>ecological metagenomes</taxon>
    </lineage>
</organism>